<protein>
    <recommendedName>
        <fullName evidence="3">BTB domain-containing protein</fullName>
    </recommendedName>
</protein>
<dbReference type="GO" id="GO:0005634">
    <property type="term" value="C:nucleus"/>
    <property type="evidence" value="ECO:0007669"/>
    <property type="project" value="TreeGrafter"/>
</dbReference>
<accession>A0A9R1A3N1</accession>
<organism evidence="4 5">
    <name type="scientific">Triticum turgidum subsp. durum</name>
    <name type="common">Durum wheat</name>
    <name type="synonym">Triticum durum</name>
    <dbReference type="NCBI Taxonomy" id="4567"/>
    <lineage>
        <taxon>Eukaryota</taxon>
        <taxon>Viridiplantae</taxon>
        <taxon>Streptophyta</taxon>
        <taxon>Embryophyta</taxon>
        <taxon>Tracheophyta</taxon>
        <taxon>Spermatophyta</taxon>
        <taxon>Magnoliopsida</taxon>
        <taxon>Liliopsida</taxon>
        <taxon>Poales</taxon>
        <taxon>Poaceae</taxon>
        <taxon>BOP clade</taxon>
        <taxon>Pooideae</taxon>
        <taxon>Triticodae</taxon>
        <taxon>Triticeae</taxon>
        <taxon>Triticinae</taxon>
        <taxon>Triticum</taxon>
    </lineage>
</organism>
<evidence type="ECO:0000256" key="2">
    <source>
        <dbReference type="SAM" id="MobiDB-lite"/>
    </source>
</evidence>
<sequence length="111" mass="12148">MLEPSKVKIEAEECDTYEETGEEPVAMIEESPPDIGQDGEDGENSDSSWNMECNQVLRVKSIYISSAILAAKSPFFYKLFSNGMKESDQRHATLRITTSGNAGAPVGHSAF</sequence>
<comment type="pathway">
    <text evidence="1">Protein modification; protein ubiquitination.</text>
</comment>
<dbReference type="Gene3D" id="3.30.710.10">
    <property type="entry name" value="Potassium Channel Kv1.1, Chain A"/>
    <property type="match status" value="1"/>
</dbReference>
<dbReference type="AlphaFoldDB" id="A0A9R1A3N1"/>
<dbReference type="SUPFAM" id="SSF54695">
    <property type="entry name" value="POZ domain"/>
    <property type="match status" value="1"/>
</dbReference>
<evidence type="ECO:0000313" key="5">
    <source>
        <dbReference type="Proteomes" id="UP000324705"/>
    </source>
</evidence>
<dbReference type="InterPro" id="IPR011333">
    <property type="entry name" value="SKP1/BTB/POZ_sf"/>
</dbReference>
<evidence type="ECO:0000313" key="4">
    <source>
        <dbReference type="EMBL" id="VAI88984.1"/>
    </source>
</evidence>
<dbReference type="PANTHER" id="PTHR46336">
    <property type="entry name" value="OS02G0260700 PROTEIN"/>
    <property type="match status" value="1"/>
</dbReference>
<dbReference type="InterPro" id="IPR045890">
    <property type="entry name" value="POB1-like"/>
</dbReference>
<feature type="compositionally biased region" description="Acidic residues" evidence="2">
    <location>
        <begin position="12"/>
        <end position="22"/>
    </location>
</feature>
<dbReference type="InterPro" id="IPR000210">
    <property type="entry name" value="BTB/POZ_dom"/>
</dbReference>
<dbReference type="EMBL" id="LT934124">
    <property type="protein sequence ID" value="VAI88984.1"/>
    <property type="molecule type" value="Genomic_DNA"/>
</dbReference>
<keyword evidence="5" id="KW-1185">Reference proteome</keyword>
<dbReference type="CDD" id="cd18186">
    <property type="entry name" value="BTB_POZ_ZBTB_KLHL-like"/>
    <property type="match status" value="1"/>
</dbReference>
<reference evidence="4 5" key="1">
    <citation type="submission" date="2017-09" db="EMBL/GenBank/DDBJ databases">
        <authorList>
            <consortium name="International Durum Wheat Genome Sequencing Consortium (IDWGSC)"/>
            <person name="Milanesi L."/>
        </authorList>
    </citation>
    <scope>NUCLEOTIDE SEQUENCE [LARGE SCALE GENOMIC DNA]</scope>
    <source>
        <strain evidence="5">cv. Svevo</strain>
    </source>
</reference>
<dbReference type="Pfam" id="PF00651">
    <property type="entry name" value="BTB"/>
    <property type="match status" value="1"/>
</dbReference>
<feature type="compositionally biased region" description="Basic and acidic residues" evidence="2">
    <location>
        <begin position="1"/>
        <end position="11"/>
    </location>
</feature>
<proteinExistence type="predicted"/>
<dbReference type="Gramene" id="TRITD7Bv1G136230.5">
    <property type="protein sequence ID" value="TRITD7Bv1G136230.5"/>
    <property type="gene ID" value="TRITD7Bv1G136230"/>
</dbReference>
<evidence type="ECO:0000256" key="1">
    <source>
        <dbReference type="ARBA" id="ARBA00004906"/>
    </source>
</evidence>
<evidence type="ECO:0000259" key="3">
    <source>
        <dbReference type="Pfam" id="PF00651"/>
    </source>
</evidence>
<feature type="region of interest" description="Disordered" evidence="2">
    <location>
        <begin position="1"/>
        <end position="48"/>
    </location>
</feature>
<dbReference type="PANTHER" id="PTHR46336:SF34">
    <property type="entry name" value="BTB DOMAIN-CONTAINING PROTEIN"/>
    <property type="match status" value="1"/>
</dbReference>
<name>A0A9R1A3N1_TRITD</name>
<feature type="domain" description="BTB" evidence="3">
    <location>
        <begin position="53"/>
        <end position="95"/>
    </location>
</feature>
<dbReference type="Proteomes" id="UP000324705">
    <property type="component" value="Chromosome 7B"/>
</dbReference>
<gene>
    <name evidence="4" type="ORF">TRITD_7Bv1G136230</name>
</gene>
<dbReference type="GO" id="GO:0010114">
    <property type="term" value="P:response to red light"/>
    <property type="evidence" value="ECO:0007669"/>
    <property type="project" value="TreeGrafter"/>
</dbReference>